<dbReference type="Proteomes" id="UP000733744">
    <property type="component" value="Unassembled WGS sequence"/>
</dbReference>
<dbReference type="SMART" id="SM00448">
    <property type="entry name" value="REC"/>
    <property type="match status" value="1"/>
</dbReference>
<dbReference type="InterPro" id="IPR011006">
    <property type="entry name" value="CheY-like_superfamily"/>
</dbReference>
<dbReference type="Pfam" id="PF08668">
    <property type="entry name" value="HDOD"/>
    <property type="match status" value="1"/>
</dbReference>
<dbReference type="PANTHER" id="PTHR45138">
    <property type="entry name" value="REGULATORY COMPONENTS OF SENSORY TRANSDUCTION SYSTEM"/>
    <property type="match status" value="1"/>
</dbReference>
<dbReference type="InterPro" id="IPR000160">
    <property type="entry name" value="GGDEF_dom"/>
</dbReference>
<dbReference type="InterPro" id="IPR013976">
    <property type="entry name" value="HDOD"/>
</dbReference>
<dbReference type="RefSeq" id="WP_127030688.1">
    <property type="nucleotide sequence ID" value="NZ_RYFG02000089.1"/>
</dbReference>
<evidence type="ECO:0000259" key="7">
    <source>
        <dbReference type="PROSITE" id="PS51833"/>
    </source>
</evidence>
<dbReference type="InterPro" id="IPR001789">
    <property type="entry name" value="Sig_transdc_resp-reg_receiver"/>
</dbReference>
<evidence type="ECO:0000259" key="5">
    <source>
        <dbReference type="PROSITE" id="PS50110"/>
    </source>
</evidence>
<organism evidence="8 9">
    <name type="scientific">Candidatus Methylobacter oryzae</name>
    <dbReference type="NCBI Taxonomy" id="2497749"/>
    <lineage>
        <taxon>Bacteria</taxon>
        <taxon>Pseudomonadati</taxon>
        <taxon>Pseudomonadota</taxon>
        <taxon>Gammaproteobacteria</taxon>
        <taxon>Methylococcales</taxon>
        <taxon>Methylococcaceae</taxon>
        <taxon>Methylobacter</taxon>
    </lineage>
</organism>
<dbReference type="EC" id="2.7.7.65" evidence="1"/>
<evidence type="ECO:0000256" key="1">
    <source>
        <dbReference type="ARBA" id="ARBA00012528"/>
    </source>
</evidence>
<evidence type="ECO:0000259" key="6">
    <source>
        <dbReference type="PROSITE" id="PS50887"/>
    </source>
</evidence>
<keyword evidence="4" id="KW-0175">Coiled coil</keyword>
<keyword evidence="3" id="KW-0597">Phosphoprotein</keyword>
<accession>A0ABY3CAS2</accession>
<dbReference type="SMART" id="SM00267">
    <property type="entry name" value="GGDEF"/>
    <property type="match status" value="1"/>
</dbReference>
<dbReference type="InterPro" id="IPR043128">
    <property type="entry name" value="Rev_trsase/Diguanyl_cyclase"/>
</dbReference>
<dbReference type="Gene3D" id="3.30.70.270">
    <property type="match status" value="1"/>
</dbReference>
<dbReference type="Pfam" id="PF00072">
    <property type="entry name" value="Response_reg"/>
    <property type="match status" value="1"/>
</dbReference>
<dbReference type="SUPFAM" id="SSF55073">
    <property type="entry name" value="Nucleotide cyclase"/>
    <property type="match status" value="1"/>
</dbReference>
<dbReference type="PANTHER" id="PTHR45138:SF9">
    <property type="entry name" value="DIGUANYLATE CYCLASE DGCM-RELATED"/>
    <property type="match status" value="1"/>
</dbReference>
<feature type="domain" description="Response regulatory" evidence="5">
    <location>
        <begin position="305"/>
        <end position="421"/>
    </location>
</feature>
<gene>
    <name evidence="8" type="ORF">EKO24_009985</name>
</gene>
<protein>
    <recommendedName>
        <fullName evidence="1">diguanylate cyclase</fullName>
        <ecNumber evidence="1">2.7.7.65</ecNumber>
    </recommendedName>
</protein>
<proteinExistence type="predicted"/>
<dbReference type="CDD" id="cd17574">
    <property type="entry name" value="REC_OmpR"/>
    <property type="match status" value="1"/>
</dbReference>
<dbReference type="Pfam" id="PF00990">
    <property type="entry name" value="GGDEF"/>
    <property type="match status" value="1"/>
</dbReference>
<dbReference type="PROSITE" id="PS50110">
    <property type="entry name" value="RESPONSE_REGULATORY"/>
    <property type="match status" value="1"/>
</dbReference>
<dbReference type="EMBL" id="RYFG02000089">
    <property type="protein sequence ID" value="TRW95574.1"/>
    <property type="molecule type" value="Genomic_DNA"/>
</dbReference>
<evidence type="ECO:0000313" key="9">
    <source>
        <dbReference type="Proteomes" id="UP000733744"/>
    </source>
</evidence>
<dbReference type="InterPro" id="IPR029787">
    <property type="entry name" value="Nucleotide_cyclase"/>
</dbReference>
<evidence type="ECO:0000256" key="3">
    <source>
        <dbReference type="PROSITE-ProRule" id="PRU00169"/>
    </source>
</evidence>
<name>A0ABY3CAS2_9GAMM</name>
<evidence type="ECO:0000256" key="4">
    <source>
        <dbReference type="SAM" id="Coils"/>
    </source>
</evidence>
<dbReference type="SUPFAM" id="SSF52172">
    <property type="entry name" value="CheY-like"/>
    <property type="match status" value="1"/>
</dbReference>
<dbReference type="PROSITE" id="PS50887">
    <property type="entry name" value="GGDEF"/>
    <property type="match status" value="1"/>
</dbReference>
<evidence type="ECO:0000256" key="2">
    <source>
        <dbReference type="ARBA" id="ARBA00034247"/>
    </source>
</evidence>
<dbReference type="CDD" id="cd01949">
    <property type="entry name" value="GGDEF"/>
    <property type="match status" value="1"/>
</dbReference>
<feature type="modified residue" description="4-aspartylphosphate" evidence="3">
    <location>
        <position position="354"/>
    </location>
</feature>
<evidence type="ECO:0000313" key="8">
    <source>
        <dbReference type="EMBL" id="TRW95574.1"/>
    </source>
</evidence>
<dbReference type="SUPFAM" id="SSF109604">
    <property type="entry name" value="HD-domain/PDEase-like"/>
    <property type="match status" value="1"/>
</dbReference>
<keyword evidence="9" id="KW-1185">Reference proteome</keyword>
<dbReference type="InterPro" id="IPR050469">
    <property type="entry name" value="Diguanylate_Cyclase"/>
</dbReference>
<feature type="domain" description="GGDEF" evidence="6">
    <location>
        <begin position="485"/>
        <end position="618"/>
    </location>
</feature>
<feature type="domain" description="HDOD" evidence="7">
    <location>
        <begin position="16"/>
        <end position="209"/>
    </location>
</feature>
<dbReference type="Gene3D" id="1.10.3210.10">
    <property type="entry name" value="Hypothetical protein af1432"/>
    <property type="match status" value="1"/>
</dbReference>
<dbReference type="Gene3D" id="3.40.50.2300">
    <property type="match status" value="1"/>
</dbReference>
<sequence>MNTEFNLNELKATERLPSPSGTALAIMQLVQQKDATAQQVSQLVKVDPALSGRILRFANSAAFGARRPIADVQSAVMMMGMQAVRNFALSLSLISDNGKGHCPAFNYEIYWSRSLAMSVAIAAITARERTVVPEESFTIGLLADIGSLALATAWSEVYGECLGKAEGKQLLALERERFAIDHNALTLMLLEDWGFPAIFLDALRLSFEMKVAGISRTDQFARQLVLARLIGEYCVSDDVQRTVLLPDLIAEAGLHEMDEQALLAFVDNAIEVWHEWGKLIDVKTDVRQSLLKPDTALEPALPGLDILLVDDDPMMLARLSKQLVASGNRVAVCRNGESALKHVIECGPQLVITDWRMKPMDGLALCKALRASSFSKNIYLIMLTSTEDEDALVEAFDAGIDDYVTKPISLRVLLARLRAAQRIIMLQNELEKESRDIQRYTAELAAANRRLKSMANTDVLTGLPNRRYALNRLEQESATALRANQALSVLMVDLDHFKSVNDTLGHDVGDQVLVHAAGLMRATARTNDIVCRLGGEEFLVIAPNTDSATAMLLAERIRRSIEKAQPKGLALRYPVTVSIGVAGAVGAKPSWKDLIKWADDALYLVKQGKRNGVRLASQN</sequence>
<comment type="caution">
    <text evidence="8">The sequence shown here is derived from an EMBL/GenBank/DDBJ whole genome shotgun (WGS) entry which is preliminary data.</text>
</comment>
<dbReference type="PROSITE" id="PS51833">
    <property type="entry name" value="HDOD"/>
    <property type="match status" value="1"/>
</dbReference>
<reference evidence="8 9" key="1">
    <citation type="journal article" date="2019" name="Antonie Van Leeuwenhoek">
        <title>Description of 'Ca. Methylobacter oryzae' KRF1, a novel species from the environmentally important Methylobacter clade 2.</title>
        <authorList>
            <person name="Khatri K."/>
            <person name="Mohite J.A."/>
            <person name="Pandit P.S."/>
            <person name="Bahulikar R."/>
            <person name="Rahalkar M.C."/>
        </authorList>
    </citation>
    <scope>NUCLEOTIDE SEQUENCE [LARGE SCALE GENOMIC DNA]</scope>
    <source>
        <strain evidence="8 9">KRF1</strain>
    </source>
</reference>
<comment type="catalytic activity">
    <reaction evidence="2">
        <text>2 GTP = 3',3'-c-di-GMP + 2 diphosphate</text>
        <dbReference type="Rhea" id="RHEA:24898"/>
        <dbReference type="ChEBI" id="CHEBI:33019"/>
        <dbReference type="ChEBI" id="CHEBI:37565"/>
        <dbReference type="ChEBI" id="CHEBI:58805"/>
        <dbReference type="EC" id="2.7.7.65"/>
    </reaction>
</comment>
<dbReference type="NCBIfam" id="TIGR00254">
    <property type="entry name" value="GGDEF"/>
    <property type="match status" value="1"/>
</dbReference>
<feature type="coiled-coil region" evidence="4">
    <location>
        <begin position="423"/>
        <end position="457"/>
    </location>
</feature>